<keyword evidence="3" id="KW-1185">Reference proteome</keyword>
<evidence type="ECO:0000313" key="2">
    <source>
        <dbReference type="EMBL" id="AYD86181.1"/>
    </source>
</evidence>
<organism evidence="2 3">
    <name type="scientific">Microbacterium phage Burro</name>
    <dbReference type="NCBI Taxonomy" id="2315703"/>
    <lineage>
        <taxon>Viruses</taxon>
        <taxon>Duplodnaviria</taxon>
        <taxon>Heunggongvirae</taxon>
        <taxon>Uroviricota</taxon>
        <taxon>Caudoviricetes</taxon>
        <taxon>Burrovirus</taxon>
        <taxon>Burrovirus burro</taxon>
    </lineage>
</organism>
<accession>A0A386KP28</accession>
<dbReference type="RefSeq" id="YP_009841657.1">
    <property type="nucleotide sequence ID" value="NC_048733.1"/>
</dbReference>
<evidence type="ECO:0000256" key="1">
    <source>
        <dbReference type="SAM" id="MobiDB-lite"/>
    </source>
</evidence>
<proteinExistence type="predicted"/>
<name>A0A386KP28_9CAUD</name>
<gene>
    <name evidence="2" type="primary">38</name>
    <name evidence="2" type="ORF">SEA_BURRO_38</name>
</gene>
<dbReference type="EMBL" id="MH825698">
    <property type="protein sequence ID" value="AYD86181.1"/>
    <property type="molecule type" value="Genomic_DNA"/>
</dbReference>
<dbReference type="Proteomes" id="UP000267142">
    <property type="component" value="Segment"/>
</dbReference>
<dbReference type="KEGG" id="vg:55611848"/>
<reference evidence="2 3" key="1">
    <citation type="submission" date="2018-08" db="EMBL/GenBank/DDBJ databases">
        <authorList>
            <person name="Solberg C.E."/>
            <person name="Bonilla J.A."/>
            <person name="Klyczek K."/>
            <person name="Garlena R.A."/>
            <person name="Russell D.A."/>
            <person name="Pope W.H."/>
            <person name="Jacobs-Sera D."/>
            <person name="Hatfull G.F."/>
        </authorList>
    </citation>
    <scope>NUCLEOTIDE SEQUENCE [LARGE SCALE GENOMIC DNA]</scope>
</reference>
<feature type="region of interest" description="Disordered" evidence="1">
    <location>
        <begin position="1"/>
        <end position="93"/>
    </location>
</feature>
<evidence type="ECO:0000313" key="3">
    <source>
        <dbReference type="Proteomes" id="UP000267142"/>
    </source>
</evidence>
<protein>
    <submittedName>
        <fullName evidence="2">Uncharacterized protein</fullName>
    </submittedName>
</protein>
<feature type="compositionally biased region" description="Low complexity" evidence="1">
    <location>
        <begin position="59"/>
        <end position="77"/>
    </location>
</feature>
<sequence length="409" mass="43411">MAWDLFKFFRTGNGNVDEPKPKPKPTPAPSPQSASRVLGQGFARGSGSPGPVPAPTPQANPAQNVWGTSPGGSSRSGRSGGQTWEPPKQEEQKPNFLEEMGKGQVQQAEQKQGVAEDIFNWLINDKVEKPGDFFQPIGGTTDRIEKKEAEEQAAVQARADWGTGLGGGNTEVKELTWDEYDALTPRQRAAVDANSMLVTAIEQDMSTGALAADQKDDAYQQSLEALFGKEGGSDTYAPATVSALSQLGLANTEVGDLDEYLNRNALVNTTDLGAIGTGTFDDSVRGQQVQAFSDQTLTSMADTLASGYGLLSGIGAANAESGELNDLFEMLSSRNNYDTLADQDVAEIMGSFMNETGIDSGTLTRYFEDRLNAYDYGTAAGQTPSLGSGDAGSYVSPAEFRGRYFSTGG</sequence>
<dbReference type="GeneID" id="55611848"/>